<dbReference type="PANTHER" id="PTHR38248">
    <property type="entry name" value="FUNK1 6"/>
    <property type="match status" value="1"/>
</dbReference>
<evidence type="ECO:0000313" key="3">
    <source>
        <dbReference type="Proteomes" id="UP001590951"/>
    </source>
</evidence>
<feature type="domain" description="Fungal-type protein kinase" evidence="1">
    <location>
        <begin position="1"/>
        <end position="28"/>
    </location>
</feature>
<comment type="caution">
    <text evidence="2">The sequence shown here is derived from an EMBL/GenBank/DDBJ whole genome shotgun (WGS) entry which is preliminary data.</text>
</comment>
<proteinExistence type="predicted"/>
<dbReference type="InterPro" id="IPR040976">
    <property type="entry name" value="Pkinase_fungal"/>
</dbReference>
<sequence>MAIGALLGEHHSPMHDLESFFWVLFWICIHWNKPGQERRKVNEFEEWNREPIEKLANIKIGMVSEEDRFDKKIRDVFSEYCKPLIPCMQELRKVVFPGGKRWLSEDMKLYTQMNAVLEKAREDRELALC</sequence>
<dbReference type="EMBL" id="JBHFEH010000007">
    <property type="protein sequence ID" value="KAL2056599.1"/>
    <property type="molecule type" value="Genomic_DNA"/>
</dbReference>
<organism evidence="2 3">
    <name type="scientific">Lepraria finkii</name>
    <dbReference type="NCBI Taxonomy" id="1340010"/>
    <lineage>
        <taxon>Eukaryota</taxon>
        <taxon>Fungi</taxon>
        <taxon>Dikarya</taxon>
        <taxon>Ascomycota</taxon>
        <taxon>Pezizomycotina</taxon>
        <taxon>Lecanoromycetes</taxon>
        <taxon>OSLEUM clade</taxon>
        <taxon>Lecanoromycetidae</taxon>
        <taxon>Lecanorales</taxon>
        <taxon>Lecanorineae</taxon>
        <taxon>Stereocaulaceae</taxon>
        <taxon>Lepraria</taxon>
    </lineage>
</organism>
<dbReference type="Proteomes" id="UP001590951">
    <property type="component" value="Unassembled WGS sequence"/>
</dbReference>
<evidence type="ECO:0000259" key="1">
    <source>
        <dbReference type="Pfam" id="PF17667"/>
    </source>
</evidence>
<keyword evidence="3" id="KW-1185">Reference proteome</keyword>
<evidence type="ECO:0000313" key="2">
    <source>
        <dbReference type="EMBL" id="KAL2056599.1"/>
    </source>
</evidence>
<dbReference type="Pfam" id="PF17667">
    <property type="entry name" value="Pkinase_fungal"/>
    <property type="match status" value="1"/>
</dbReference>
<dbReference type="PANTHER" id="PTHR38248:SF2">
    <property type="entry name" value="FUNK1 11"/>
    <property type="match status" value="1"/>
</dbReference>
<protein>
    <recommendedName>
        <fullName evidence="1">Fungal-type protein kinase domain-containing protein</fullName>
    </recommendedName>
</protein>
<name>A0ABR4BII4_9LECA</name>
<accession>A0ABR4BII4</accession>
<gene>
    <name evidence="2" type="ORF">ABVK25_002993</name>
</gene>
<reference evidence="2 3" key="1">
    <citation type="submission" date="2024-09" db="EMBL/GenBank/DDBJ databases">
        <title>Rethinking Asexuality: The Enigmatic Case of Functional Sexual Genes in Lepraria (Stereocaulaceae).</title>
        <authorList>
            <person name="Doellman M."/>
            <person name="Sun Y."/>
            <person name="Barcenas-Pena A."/>
            <person name="Lumbsch H.T."/>
            <person name="Grewe F."/>
        </authorList>
    </citation>
    <scope>NUCLEOTIDE SEQUENCE [LARGE SCALE GENOMIC DNA]</scope>
    <source>
        <strain evidence="2 3">Grewe 0041</strain>
    </source>
</reference>